<dbReference type="EMBL" id="WCSY01000014">
    <property type="protein sequence ID" value="KAB4310813.1"/>
    <property type="molecule type" value="Genomic_DNA"/>
</dbReference>
<evidence type="ECO:0000313" key="11">
    <source>
        <dbReference type="Proteomes" id="UP000500882"/>
    </source>
</evidence>
<dbReference type="Proteomes" id="UP000436858">
    <property type="component" value="Unassembled WGS sequence"/>
</dbReference>
<reference evidence="9 10" key="3">
    <citation type="journal article" date="2019" name="Nat. Med.">
        <title>A library of human gut bacterial isolates paired with longitudinal multiomics data enables mechanistic microbiome research.</title>
        <authorList>
            <person name="Poyet M."/>
            <person name="Groussin M."/>
            <person name="Gibbons S.M."/>
            <person name="Avila-Pacheco J."/>
            <person name="Jiang X."/>
            <person name="Kearney S.M."/>
            <person name="Perrotta A.R."/>
            <person name="Berdy B."/>
            <person name="Zhao S."/>
            <person name="Lieberman T.D."/>
            <person name="Swanson P.K."/>
            <person name="Smith M."/>
            <person name="Roesemann S."/>
            <person name="Alexander J.E."/>
            <person name="Rich S.A."/>
            <person name="Livny J."/>
            <person name="Vlamakis H."/>
            <person name="Clish C."/>
            <person name="Bullock K."/>
            <person name="Deik A."/>
            <person name="Scott J."/>
            <person name="Pierce K.A."/>
            <person name="Xavier R.J."/>
            <person name="Alm E.J."/>
        </authorList>
    </citation>
    <scope>NUCLEOTIDE SEQUENCE [LARGE SCALE GENOMIC DNA]</scope>
    <source>
        <strain evidence="4 9">BIOML-A162</strain>
        <strain evidence="3 10">BIOML-A188</strain>
    </source>
</reference>
<dbReference type="Proteomes" id="UP000440614">
    <property type="component" value="Unassembled WGS sequence"/>
</dbReference>
<dbReference type="RefSeq" id="WP_005816280.1">
    <property type="nucleotide sequence ID" value="NZ_AP022660.1"/>
</dbReference>
<accession>A0A174IER5</accession>
<evidence type="ECO:0000313" key="5">
    <source>
        <dbReference type="EMBL" id="MCE9235967.1"/>
    </source>
</evidence>
<name>A0A174IER5_BACT4</name>
<evidence type="ECO:0000313" key="9">
    <source>
        <dbReference type="Proteomes" id="UP000436858"/>
    </source>
</evidence>
<organism evidence="2 7">
    <name type="scientific">Bacteroides thetaiotaomicron</name>
    <dbReference type="NCBI Taxonomy" id="818"/>
    <lineage>
        <taxon>Bacteria</taxon>
        <taxon>Pseudomonadati</taxon>
        <taxon>Bacteroidota</taxon>
        <taxon>Bacteroidia</taxon>
        <taxon>Bacteroidales</taxon>
        <taxon>Bacteroidaceae</taxon>
        <taxon>Bacteroides</taxon>
    </lineage>
</organism>
<reference evidence="2 7" key="1">
    <citation type="submission" date="2015-09" db="EMBL/GenBank/DDBJ databases">
        <authorList>
            <consortium name="Pathogen Informatics"/>
        </authorList>
    </citation>
    <scope>NUCLEOTIDE SEQUENCE [LARGE SCALE GENOMIC DNA]</scope>
    <source>
        <strain evidence="2 7">2789STDY5834899</strain>
    </source>
</reference>
<dbReference type="EMBL" id="AP022660">
    <property type="protein sequence ID" value="BCA49238.1"/>
    <property type="molecule type" value="Genomic_DNA"/>
</dbReference>
<reference evidence="5" key="5">
    <citation type="submission" date="2021-07" db="EMBL/GenBank/DDBJ databases">
        <title>Comparative genomics of Bacteroides fragilis group isolates reveals species-dependent resistance mechanisms and validates clinical tools for resistance prediction.</title>
        <authorList>
            <person name="Wallace M.J."/>
            <person name="Jean S."/>
            <person name="Wallace M.A."/>
            <person name="Carey-Ann B.D."/>
            <person name="Dantas G."/>
        </authorList>
    </citation>
    <scope>NUCLEOTIDE SEQUENCE</scope>
    <source>
        <strain evidence="5">BJH_160</strain>
    </source>
</reference>
<dbReference type="EMBL" id="WCRY01000011">
    <property type="protein sequence ID" value="KAB4481702.1"/>
    <property type="molecule type" value="Genomic_DNA"/>
</dbReference>
<protein>
    <recommendedName>
        <fullName evidence="12">MarR family transcriptional regulator</fullName>
    </recommendedName>
</protein>
<dbReference type="EMBL" id="JAHYQA010000001">
    <property type="protein sequence ID" value="MCE9235967.1"/>
    <property type="molecule type" value="Genomic_DNA"/>
</dbReference>
<dbReference type="Proteomes" id="UP001200544">
    <property type="component" value="Unassembled WGS sequence"/>
</dbReference>
<dbReference type="EMBL" id="CZAP01000001">
    <property type="protein sequence ID" value="CUO84981.1"/>
    <property type="molecule type" value="Genomic_DNA"/>
</dbReference>
<dbReference type="Proteomes" id="UP000500882">
    <property type="component" value="Chromosome"/>
</dbReference>
<gene>
    <name evidence="1" type="ORF">BatF92_11800</name>
    <name evidence="6" type="ORF">DW780_09360</name>
    <name evidence="2" type="ORF">ERS852511_00326</name>
    <name evidence="4" type="ORF">GAN91_12485</name>
    <name evidence="3" type="ORF">GAO51_15715</name>
    <name evidence="5" type="ORF">K0H07_02175</name>
</gene>
<sequence length="294" mass="32433">MKKQKHRTSSGKMSERMSLLEFLKERSGIRLSKLEAYLDLVDKASVQYIPKDLCKQEFSLSNGQFVITITELAGCWHWHRATVRTFIEQLEKMNQISVTRLTKSQIITIPMLAETPAVSPIDAALDVFRQKMCTALDEWRSGKMSASACASECEQLYEDATEEVAIILQKADNGNSIGKVPCGRNIPESVGHAFCMTALTAVCEATFHQVLSQETDNALVTSLLPFFYKDLGGDWLSFIEAAKAISELALDGSSPALHQESAAIKSQFQSLCRPFLAIVANQEGSCPSKGCINL</sequence>
<dbReference type="Proteomes" id="UP000095576">
    <property type="component" value="Unassembled WGS sequence"/>
</dbReference>
<reference evidence="6 8" key="2">
    <citation type="submission" date="2018-08" db="EMBL/GenBank/DDBJ databases">
        <title>A genome reference for cultivated species of the human gut microbiota.</title>
        <authorList>
            <person name="Zou Y."/>
            <person name="Xue W."/>
            <person name="Luo G."/>
        </authorList>
    </citation>
    <scope>NUCLEOTIDE SEQUENCE [LARGE SCALE GENOMIC DNA]</scope>
    <source>
        <strain evidence="6 8">AM30-26</strain>
    </source>
</reference>
<evidence type="ECO:0000313" key="7">
    <source>
        <dbReference type="Proteomes" id="UP000095576"/>
    </source>
</evidence>
<dbReference type="Proteomes" id="UP000284785">
    <property type="component" value="Unassembled WGS sequence"/>
</dbReference>
<reference evidence="1 11" key="4">
    <citation type="submission" date="2020-02" db="EMBL/GenBank/DDBJ databases">
        <title>Whole-genome sequencing and comparative analysis of the genomes of Bacteroides thetaiotaomicron and Escherichia coli isolated from a healthy resident in Vietnam.</title>
        <authorList>
            <person name="Mohsin M."/>
            <person name="Tanaka K."/>
            <person name="Kawahara R."/>
            <person name="Kondo S."/>
            <person name="Noguchi H."/>
            <person name="Motooka D."/>
            <person name="Nakamura S."/>
            <person name="Khong D.T."/>
            <person name="Nguyen T.N."/>
            <person name="Tran H.T."/>
            <person name="Yamamoto Y."/>
        </authorList>
    </citation>
    <scope>NUCLEOTIDE SEQUENCE [LARGE SCALE GENOMIC DNA]</scope>
    <source>
        <strain evidence="1 11">F9-2</strain>
    </source>
</reference>
<dbReference type="EMBL" id="QSJP01000006">
    <property type="protein sequence ID" value="RHD88936.1"/>
    <property type="molecule type" value="Genomic_DNA"/>
</dbReference>
<evidence type="ECO:0000313" key="8">
    <source>
        <dbReference type="Proteomes" id="UP000284785"/>
    </source>
</evidence>
<proteinExistence type="predicted"/>
<dbReference type="GeneID" id="93485257"/>
<evidence type="ECO:0000313" key="4">
    <source>
        <dbReference type="EMBL" id="KAB4481702.1"/>
    </source>
</evidence>
<evidence type="ECO:0000313" key="6">
    <source>
        <dbReference type="EMBL" id="RHD88936.1"/>
    </source>
</evidence>
<evidence type="ECO:0000313" key="10">
    <source>
        <dbReference type="Proteomes" id="UP000440614"/>
    </source>
</evidence>
<evidence type="ECO:0008006" key="12">
    <source>
        <dbReference type="Google" id="ProtNLM"/>
    </source>
</evidence>
<evidence type="ECO:0000313" key="3">
    <source>
        <dbReference type="EMBL" id="KAB4310813.1"/>
    </source>
</evidence>
<evidence type="ECO:0000313" key="1">
    <source>
        <dbReference type="EMBL" id="BCA49238.1"/>
    </source>
</evidence>
<dbReference type="AlphaFoldDB" id="A0A174IER5"/>
<evidence type="ECO:0000313" key="2">
    <source>
        <dbReference type="EMBL" id="CUO84981.1"/>
    </source>
</evidence>